<dbReference type="PRINTS" id="PR00811">
    <property type="entry name" value="BCTERIALGSPD"/>
</dbReference>
<dbReference type="InterPro" id="IPR011662">
    <property type="entry name" value="Secretin/TonB_short_N"/>
</dbReference>
<comment type="subcellular location">
    <subcellularLocation>
        <location evidence="7">Cell outer membrane</location>
    </subcellularLocation>
    <subcellularLocation>
        <location evidence="1">Membrane</location>
    </subcellularLocation>
</comment>
<evidence type="ECO:0000256" key="1">
    <source>
        <dbReference type="ARBA" id="ARBA00004370"/>
    </source>
</evidence>
<evidence type="ECO:0000259" key="8">
    <source>
        <dbReference type="SMART" id="SM00965"/>
    </source>
</evidence>
<dbReference type="GO" id="GO:0009279">
    <property type="term" value="C:cell outer membrane"/>
    <property type="evidence" value="ECO:0007669"/>
    <property type="project" value="UniProtKB-SubCell"/>
</dbReference>
<dbReference type="Pfam" id="PF07660">
    <property type="entry name" value="STN"/>
    <property type="match status" value="1"/>
</dbReference>
<dbReference type="SMART" id="SM00965">
    <property type="entry name" value="STN"/>
    <property type="match status" value="1"/>
</dbReference>
<keyword evidence="3" id="KW-0732">Signal</keyword>
<organism evidence="9 10">
    <name type="scientific">Aerophobetes bacterium</name>
    <dbReference type="NCBI Taxonomy" id="2030807"/>
    <lineage>
        <taxon>Bacteria</taxon>
        <taxon>Candidatus Aerophobota</taxon>
    </lineage>
</organism>
<dbReference type="Gene3D" id="3.30.1370.130">
    <property type="match status" value="1"/>
</dbReference>
<dbReference type="Pfam" id="PF00263">
    <property type="entry name" value="Secretin"/>
    <property type="match status" value="1"/>
</dbReference>
<dbReference type="InterPro" id="IPR005644">
    <property type="entry name" value="NolW-like"/>
</dbReference>
<evidence type="ECO:0000256" key="4">
    <source>
        <dbReference type="ARBA" id="ARBA00023136"/>
    </source>
</evidence>
<evidence type="ECO:0000256" key="2">
    <source>
        <dbReference type="ARBA" id="ARBA00022448"/>
    </source>
</evidence>
<dbReference type="GO" id="GO:0015627">
    <property type="term" value="C:type II protein secretion system complex"/>
    <property type="evidence" value="ECO:0007669"/>
    <property type="project" value="TreeGrafter"/>
</dbReference>
<dbReference type="InterPro" id="IPR050810">
    <property type="entry name" value="Bact_Secretion_Sys_Channel"/>
</dbReference>
<dbReference type="InterPro" id="IPR004846">
    <property type="entry name" value="T2SS/T3SS_dom"/>
</dbReference>
<evidence type="ECO:0000256" key="6">
    <source>
        <dbReference type="RuleBase" id="RU004003"/>
    </source>
</evidence>
<evidence type="ECO:0000313" key="9">
    <source>
        <dbReference type="EMBL" id="RLE09047.1"/>
    </source>
</evidence>
<reference evidence="9 10" key="1">
    <citation type="submission" date="2018-06" db="EMBL/GenBank/DDBJ databases">
        <title>Extensive metabolic versatility and redundancy in microbially diverse, dynamic hydrothermal sediments.</title>
        <authorList>
            <person name="Dombrowski N."/>
            <person name="Teske A."/>
            <person name="Baker B.J."/>
        </authorList>
    </citation>
    <scope>NUCLEOTIDE SEQUENCE [LARGE SCALE GENOMIC DNA]</scope>
    <source>
        <strain evidence="9">B47_G16</strain>
    </source>
</reference>
<keyword evidence="2 7" id="KW-0813">Transport</keyword>
<comment type="similarity">
    <text evidence="6">Belongs to the bacterial secretin family.</text>
</comment>
<gene>
    <name evidence="9" type="ORF">DRJ00_05190</name>
</gene>
<evidence type="ECO:0000256" key="5">
    <source>
        <dbReference type="ARBA" id="ARBA00023237"/>
    </source>
</evidence>
<accession>A0A497E588</accession>
<dbReference type="PANTHER" id="PTHR30332">
    <property type="entry name" value="PROBABLE GENERAL SECRETION PATHWAY PROTEIN D"/>
    <property type="match status" value="1"/>
</dbReference>
<evidence type="ECO:0000313" key="10">
    <source>
        <dbReference type="Proteomes" id="UP000279422"/>
    </source>
</evidence>
<evidence type="ECO:0000256" key="3">
    <source>
        <dbReference type="ARBA" id="ARBA00022729"/>
    </source>
</evidence>
<dbReference type="Proteomes" id="UP000279422">
    <property type="component" value="Unassembled WGS sequence"/>
</dbReference>
<protein>
    <recommendedName>
        <fullName evidence="8">Secretin/TonB short N-terminal domain-containing protein</fullName>
    </recommendedName>
</protein>
<dbReference type="InterPro" id="IPR038591">
    <property type="entry name" value="NolW-like_sf"/>
</dbReference>
<dbReference type="Pfam" id="PF03958">
    <property type="entry name" value="Secretin_N"/>
    <property type="match status" value="1"/>
</dbReference>
<dbReference type="PANTHER" id="PTHR30332:SF24">
    <property type="entry name" value="SECRETIN GSPD-RELATED"/>
    <property type="match status" value="1"/>
</dbReference>
<dbReference type="GO" id="GO:0009306">
    <property type="term" value="P:protein secretion"/>
    <property type="evidence" value="ECO:0007669"/>
    <property type="project" value="InterPro"/>
</dbReference>
<proteinExistence type="inferred from homology"/>
<dbReference type="InterPro" id="IPR001775">
    <property type="entry name" value="GspD/PilQ"/>
</dbReference>
<evidence type="ECO:0000256" key="7">
    <source>
        <dbReference type="RuleBase" id="RU004004"/>
    </source>
</evidence>
<keyword evidence="5" id="KW-0998">Cell outer membrane</keyword>
<feature type="domain" description="Secretin/TonB short N-terminal" evidence="8">
    <location>
        <begin position="57"/>
        <end position="105"/>
    </location>
</feature>
<comment type="caution">
    <text evidence="9">The sequence shown here is derived from an EMBL/GenBank/DDBJ whole genome shotgun (WGS) entry which is preliminary data.</text>
</comment>
<dbReference type="Gene3D" id="3.30.1370.120">
    <property type="match status" value="1"/>
</dbReference>
<sequence length="634" mass="71096">MRGFRRMKAKVGGSLIVLALSFFLFALPVQSLGLINGDFYDVELQNVIRSIAEQTDTTIVMDDVVSGVVSIKFDQVPVERALAMVLSPGGYTFKKVGDYYVISTAQISNPAFKSISSTSVIKPRYIDISRINELLPSTLASYVKVDRERNLLLVTAPPAVVQRIEDIISSMDKPPAPIMVQALAVEVVREKGAQLGIDWSWQWQGGKRKLEGISVEGLAIGFTSKDTTAKVAALATEGEAKILASPRVLTLEGIQTRLQLEMQKHFQLLGGGEEAPYLRFETVTTATEVNVRPYLTLEGEVMLDLRVAVEDLTRKTEAPQVTRRSVRTTVKTQSGKTIAIAGLSEEVQREMKKKVWGLGDIPVLDVLFSKKYAMDRKTELVILITPYVLKKELSSTKVALAAASWNTWKLNPQYAIGFERFSSKIYLGFSSFFGKVQDENQYKAEIGCALRYGWNLSGSYGLFEKEHYRLSFFGVKFQKEMTEIRDDLYVSFSYKQREGEPQASSEEGFQQNVYSLSLKEINSISRGLRLMGEVSLIYVEEGGKFSPAITTVSGGPVYYLGRGLSLCGRYDYIRSRQNEYQQKGYALEIEYVSYRKNWTFTAGYRDIGQENIRYMVGTEPPAKGYYASVKLFLK</sequence>
<dbReference type="EMBL" id="QMPZ01000066">
    <property type="protein sequence ID" value="RLE09047.1"/>
    <property type="molecule type" value="Genomic_DNA"/>
</dbReference>
<dbReference type="AlphaFoldDB" id="A0A497E588"/>
<keyword evidence="4" id="KW-0472">Membrane</keyword>
<name>A0A497E588_UNCAE</name>